<keyword evidence="2" id="KW-0472">Membrane</keyword>
<name>A0A4P1RGK3_LUPAN</name>
<keyword evidence="4" id="KW-1185">Reference proteome</keyword>
<dbReference type="Proteomes" id="UP000188354">
    <property type="component" value="Chromosome LG06"/>
</dbReference>
<keyword evidence="2" id="KW-0812">Transmembrane</keyword>
<keyword evidence="2" id="KW-1133">Transmembrane helix</keyword>
<feature type="region of interest" description="Disordered" evidence="1">
    <location>
        <begin position="1"/>
        <end position="26"/>
    </location>
</feature>
<feature type="compositionally biased region" description="Pro residues" evidence="1">
    <location>
        <begin position="10"/>
        <end position="19"/>
    </location>
</feature>
<dbReference type="EMBL" id="CM007366">
    <property type="protein sequence ID" value="OIW10535.1"/>
    <property type="molecule type" value="Genomic_DNA"/>
</dbReference>
<proteinExistence type="predicted"/>
<evidence type="ECO:0000313" key="3">
    <source>
        <dbReference type="EMBL" id="OIW10535.1"/>
    </source>
</evidence>
<gene>
    <name evidence="3" type="ORF">TanjilG_15907</name>
</gene>
<protein>
    <submittedName>
        <fullName evidence="3">Uncharacterized protein</fullName>
    </submittedName>
</protein>
<evidence type="ECO:0000256" key="2">
    <source>
        <dbReference type="SAM" id="Phobius"/>
    </source>
</evidence>
<evidence type="ECO:0000256" key="1">
    <source>
        <dbReference type="SAM" id="MobiDB-lite"/>
    </source>
</evidence>
<organism evidence="3 4">
    <name type="scientific">Lupinus angustifolius</name>
    <name type="common">Narrow-leaved blue lupine</name>
    <dbReference type="NCBI Taxonomy" id="3871"/>
    <lineage>
        <taxon>Eukaryota</taxon>
        <taxon>Viridiplantae</taxon>
        <taxon>Streptophyta</taxon>
        <taxon>Embryophyta</taxon>
        <taxon>Tracheophyta</taxon>
        <taxon>Spermatophyta</taxon>
        <taxon>Magnoliopsida</taxon>
        <taxon>eudicotyledons</taxon>
        <taxon>Gunneridae</taxon>
        <taxon>Pentapetalae</taxon>
        <taxon>rosids</taxon>
        <taxon>fabids</taxon>
        <taxon>Fabales</taxon>
        <taxon>Fabaceae</taxon>
        <taxon>Papilionoideae</taxon>
        <taxon>50 kb inversion clade</taxon>
        <taxon>genistoids sensu lato</taxon>
        <taxon>core genistoids</taxon>
        <taxon>Genisteae</taxon>
        <taxon>Lupinus</taxon>
    </lineage>
</organism>
<dbReference type="AlphaFoldDB" id="A0A4P1RGK3"/>
<reference evidence="3 4" key="1">
    <citation type="journal article" date="2017" name="Plant Biotechnol. J.">
        <title>A comprehensive draft genome sequence for lupin (Lupinus angustifolius), an emerging health food: insights into plant-microbe interactions and legume evolution.</title>
        <authorList>
            <person name="Hane J.K."/>
            <person name="Ming Y."/>
            <person name="Kamphuis L.G."/>
            <person name="Nelson M.N."/>
            <person name="Garg G."/>
            <person name="Atkins C.A."/>
            <person name="Bayer P.E."/>
            <person name="Bravo A."/>
            <person name="Bringans S."/>
            <person name="Cannon S."/>
            <person name="Edwards D."/>
            <person name="Foley R."/>
            <person name="Gao L.L."/>
            <person name="Harrison M.J."/>
            <person name="Huang W."/>
            <person name="Hurgobin B."/>
            <person name="Li S."/>
            <person name="Liu C.W."/>
            <person name="McGrath A."/>
            <person name="Morahan G."/>
            <person name="Murray J."/>
            <person name="Weller J."/>
            <person name="Jian J."/>
            <person name="Singh K.B."/>
        </authorList>
    </citation>
    <scope>NUCLEOTIDE SEQUENCE [LARGE SCALE GENOMIC DNA]</scope>
    <source>
        <strain evidence="4">cv. Tanjil</strain>
        <tissue evidence="3">Whole plant</tissue>
    </source>
</reference>
<feature type="transmembrane region" description="Helical" evidence="2">
    <location>
        <begin position="34"/>
        <end position="59"/>
    </location>
</feature>
<evidence type="ECO:0000313" key="4">
    <source>
        <dbReference type="Proteomes" id="UP000188354"/>
    </source>
</evidence>
<dbReference type="Gramene" id="OIW10535">
    <property type="protein sequence ID" value="OIW10535"/>
    <property type="gene ID" value="TanjilG_15907"/>
</dbReference>
<sequence length="63" mass="6810">MSRSTLSMLPPLPAKPVPSHPGQLHPSSSVAQRALYMVNMTGLLTLGSPFSLPCFLICVREVF</sequence>
<accession>A0A4P1RGK3</accession>